<evidence type="ECO:0000259" key="2">
    <source>
        <dbReference type="Pfam" id="PF12728"/>
    </source>
</evidence>
<keyword evidence="1" id="KW-0812">Transmembrane</keyword>
<keyword evidence="3" id="KW-0238">DNA-binding</keyword>
<feature type="transmembrane region" description="Helical" evidence="1">
    <location>
        <begin position="6"/>
        <end position="28"/>
    </location>
</feature>
<keyword evidence="1" id="KW-1133">Transmembrane helix</keyword>
<dbReference type="GO" id="GO:0003677">
    <property type="term" value="F:DNA binding"/>
    <property type="evidence" value="ECO:0007669"/>
    <property type="project" value="UniProtKB-KW"/>
</dbReference>
<dbReference type="InterPro" id="IPR041657">
    <property type="entry name" value="HTH_17"/>
</dbReference>
<reference evidence="3" key="1">
    <citation type="journal article" date="2020" name="mSystems">
        <title>Genome- and Community-Level Interaction Insights into Carbon Utilization and Element Cycling Functions of Hydrothermarchaeota in Hydrothermal Sediment.</title>
        <authorList>
            <person name="Zhou Z."/>
            <person name="Liu Y."/>
            <person name="Xu W."/>
            <person name="Pan J."/>
            <person name="Luo Z.H."/>
            <person name="Li M."/>
        </authorList>
    </citation>
    <scope>NUCLEOTIDE SEQUENCE [LARGE SCALE GENOMIC DNA]</scope>
    <source>
        <strain evidence="3">HyVt-628</strain>
    </source>
</reference>
<evidence type="ECO:0000256" key="1">
    <source>
        <dbReference type="SAM" id="Phobius"/>
    </source>
</evidence>
<dbReference type="Pfam" id="PF12728">
    <property type="entry name" value="HTH_17"/>
    <property type="match status" value="1"/>
</dbReference>
<dbReference type="Proteomes" id="UP000886059">
    <property type="component" value="Unassembled WGS sequence"/>
</dbReference>
<keyword evidence="1" id="KW-0472">Membrane</keyword>
<name>A0A7C5DC66_9CHLB</name>
<sequence length="176" mass="19868">MITCLNLSAISIWPSILAKIFLFFLSFFDKEKNLSILLMRERFFEILQNASHMGTAASFDKLPQEVMLLRQKLEAIDAKLDTIAAQNQSQSDSLIGVDEAAKFLGVTKGGIYSKVYRNLIPYYKSGGKLYFSKQEILQEIFSHRYPKTPQPSKNRPPYLAGTTGHAQALLNSDIRS</sequence>
<dbReference type="AlphaFoldDB" id="A0A7C5DC66"/>
<gene>
    <name evidence="3" type="ORF">ENL01_03505</name>
</gene>
<feature type="domain" description="Helix-turn-helix" evidence="2">
    <location>
        <begin position="96"/>
        <end position="137"/>
    </location>
</feature>
<protein>
    <submittedName>
        <fullName evidence="3">DNA-binding protein</fullName>
    </submittedName>
</protein>
<evidence type="ECO:0000313" key="3">
    <source>
        <dbReference type="EMBL" id="HHE07949.1"/>
    </source>
</evidence>
<comment type="caution">
    <text evidence="3">The sequence shown here is derived from an EMBL/GenBank/DDBJ whole genome shotgun (WGS) entry which is preliminary data.</text>
</comment>
<dbReference type="EMBL" id="DRSK01000200">
    <property type="protein sequence ID" value="HHE07949.1"/>
    <property type="molecule type" value="Genomic_DNA"/>
</dbReference>
<organism evidence="3">
    <name type="scientific">Chlorobaculum parvum</name>
    <dbReference type="NCBI Taxonomy" id="274539"/>
    <lineage>
        <taxon>Bacteria</taxon>
        <taxon>Pseudomonadati</taxon>
        <taxon>Chlorobiota</taxon>
        <taxon>Chlorobiia</taxon>
        <taxon>Chlorobiales</taxon>
        <taxon>Chlorobiaceae</taxon>
        <taxon>Chlorobaculum</taxon>
    </lineage>
</organism>
<proteinExistence type="predicted"/>
<accession>A0A7C5DC66</accession>